<dbReference type="AlphaFoldDB" id="A0A1G2KR42"/>
<name>A0A1G2KR42_9BACT</name>
<evidence type="ECO:0000313" key="2">
    <source>
        <dbReference type="Proteomes" id="UP000178710"/>
    </source>
</evidence>
<gene>
    <name evidence="1" type="ORF">A3C12_00965</name>
</gene>
<organism evidence="1 2">
    <name type="scientific">Candidatus Sungbacteria bacterium RIFCSPHIGHO2_02_FULL_49_20</name>
    <dbReference type="NCBI Taxonomy" id="1802272"/>
    <lineage>
        <taxon>Bacteria</taxon>
        <taxon>Candidatus Sungiibacteriota</taxon>
    </lineage>
</organism>
<comment type="caution">
    <text evidence="1">The sequence shown here is derived from an EMBL/GenBank/DDBJ whole genome shotgun (WGS) entry which is preliminary data.</text>
</comment>
<sequence>MLAKEAFFLVSGTAAPEGQVAVVCVPDQDGARRHVRVCKPAPHLMEVFVGEEDCVGRETHPALACISFGQLPELVRQMLDPNAPRPHAMKLGFFDKTLEAS</sequence>
<reference evidence="1 2" key="1">
    <citation type="journal article" date="2016" name="Nat. Commun.">
        <title>Thousands of microbial genomes shed light on interconnected biogeochemical processes in an aquifer system.</title>
        <authorList>
            <person name="Anantharaman K."/>
            <person name="Brown C.T."/>
            <person name="Hug L.A."/>
            <person name="Sharon I."/>
            <person name="Castelle C.J."/>
            <person name="Probst A.J."/>
            <person name="Thomas B.C."/>
            <person name="Singh A."/>
            <person name="Wilkins M.J."/>
            <person name="Karaoz U."/>
            <person name="Brodie E.L."/>
            <person name="Williams K.H."/>
            <person name="Hubbard S.S."/>
            <person name="Banfield J.F."/>
        </authorList>
    </citation>
    <scope>NUCLEOTIDE SEQUENCE [LARGE SCALE GENOMIC DNA]</scope>
</reference>
<dbReference type="Proteomes" id="UP000178710">
    <property type="component" value="Unassembled WGS sequence"/>
</dbReference>
<accession>A0A1G2KR42</accession>
<dbReference type="EMBL" id="MHQK01000016">
    <property type="protein sequence ID" value="OHA01898.1"/>
    <property type="molecule type" value="Genomic_DNA"/>
</dbReference>
<proteinExistence type="predicted"/>
<evidence type="ECO:0000313" key="1">
    <source>
        <dbReference type="EMBL" id="OHA01898.1"/>
    </source>
</evidence>
<protein>
    <submittedName>
        <fullName evidence="1">Uncharacterized protein</fullName>
    </submittedName>
</protein>